<protein>
    <recommendedName>
        <fullName evidence="3">Porin</fullName>
    </recommendedName>
</protein>
<evidence type="ECO:0008006" key="3">
    <source>
        <dbReference type="Google" id="ProtNLM"/>
    </source>
</evidence>
<dbReference type="EMBL" id="PVBQ01000004">
    <property type="protein sequence ID" value="PRD48278.1"/>
    <property type="molecule type" value="Genomic_DNA"/>
</dbReference>
<dbReference type="InterPro" id="IPR010870">
    <property type="entry name" value="Porin_O/P"/>
</dbReference>
<proteinExistence type="predicted"/>
<dbReference type="AlphaFoldDB" id="A0A2S9J654"/>
<accession>A0A2S9J654</accession>
<dbReference type="RefSeq" id="WP_105716305.1">
    <property type="nucleotide sequence ID" value="NZ_PVBQ01000004.1"/>
</dbReference>
<gene>
    <name evidence="1" type="ORF">C5745_07175</name>
</gene>
<dbReference type="OrthoDB" id="846879at2"/>
<organism evidence="1 2">
    <name type="scientific">Sphingobacterium haloxyli</name>
    <dbReference type="NCBI Taxonomy" id="2100533"/>
    <lineage>
        <taxon>Bacteria</taxon>
        <taxon>Pseudomonadati</taxon>
        <taxon>Bacteroidota</taxon>
        <taxon>Sphingobacteriia</taxon>
        <taxon>Sphingobacteriales</taxon>
        <taxon>Sphingobacteriaceae</taxon>
        <taxon>Sphingobacterium</taxon>
    </lineage>
</organism>
<keyword evidence="2" id="KW-1185">Reference proteome</keyword>
<evidence type="ECO:0000313" key="2">
    <source>
        <dbReference type="Proteomes" id="UP000239711"/>
    </source>
</evidence>
<sequence>MKKVLLFLTLGFVVKAGYTNDGDKKSDTVGVQSTAVQDTLEREPDQSQLFNFDVLFRGALVGDNLGRDEALTRAKMEEIRLHLHGNYNEDLSYSVRLRLNRPFSQNSLDNGAPALDFANIKYKFGKNRNWDVTVGKQSAMVGSYEFENNPIYEFMFTDYVDRILNLFVTGAKLGYHVNPNHSFHVQVHNTVNDNFDDRILNNGFAIGDLERSKVPMGAYFTWVGAFADQRIHTKWSYHVSQFADKHTNHAISLANKYKTNKQMVYLDLQYSHMGVDHALIASNGINDFYNHTGADRVLGKDIVYKSAVLRYDQFLTDKWEIALKGAVETAGSAKDEELGKNFRQNYTYFAALQHKPFRKQDMRFYLGYIGNSIAYADKMNVERQQLNRLALGAYFTIPLL</sequence>
<name>A0A2S9J654_9SPHI</name>
<evidence type="ECO:0000313" key="1">
    <source>
        <dbReference type="EMBL" id="PRD48278.1"/>
    </source>
</evidence>
<dbReference type="Pfam" id="PF07396">
    <property type="entry name" value="Porin_O_P"/>
    <property type="match status" value="1"/>
</dbReference>
<comment type="caution">
    <text evidence="1">The sequence shown here is derived from an EMBL/GenBank/DDBJ whole genome shotgun (WGS) entry which is preliminary data.</text>
</comment>
<reference evidence="1 2" key="1">
    <citation type="submission" date="2018-02" db="EMBL/GenBank/DDBJ databases">
        <title>The draft genome of Sphingobacterium sp. 5JN-11.</title>
        <authorList>
            <person name="Liu L."/>
            <person name="Li L."/>
            <person name="Liang L."/>
            <person name="Zhang X."/>
            <person name="Wang T."/>
        </authorList>
    </citation>
    <scope>NUCLEOTIDE SEQUENCE [LARGE SCALE GENOMIC DNA]</scope>
    <source>
        <strain evidence="1 2">5JN-11</strain>
    </source>
</reference>
<dbReference type="Proteomes" id="UP000239711">
    <property type="component" value="Unassembled WGS sequence"/>
</dbReference>